<feature type="domain" description="Glycosyl hydrolase family 32 N-terminal" evidence="5">
    <location>
        <begin position="112"/>
        <end position="251"/>
    </location>
</feature>
<proteinExistence type="inferred from homology"/>
<keyword evidence="3" id="KW-0326">Glycosidase</keyword>
<evidence type="ECO:0000313" key="6">
    <source>
        <dbReference type="EMBL" id="VAW38800.1"/>
    </source>
</evidence>
<feature type="region of interest" description="Disordered" evidence="4">
    <location>
        <begin position="31"/>
        <end position="63"/>
    </location>
</feature>
<evidence type="ECO:0000256" key="2">
    <source>
        <dbReference type="ARBA" id="ARBA00022801"/>
    </source>
</evidence>
<protein>
    <recommendedName>
        <fullName evidence="5">Glycosyl hydrolase family 32 N-terminal domain-containing protein</fullName>
    </recommendedName>
</protein>
<evidence type="ECO:0000256" key="3">
    <source>
        <dbReference type="ARBA" id="ARBA00023295"/>
    </source>
</evidence>
<comment type="similarity">
    <text evidence="1">Belongs to the glycosyl hydrolase 32 family.</text>
</comment>
<dbReference type="GO" id="GO:0016798">
    <property type="term" value="F:hydrolase activity, acting on glycosyl bonds"/>
    <property type="evidence" value="ECO:0007669"/>
    <property type="project" value="UniProtKB-KW"/>
</dbReference>
<gene>
    <name evidence="6" type="ORF">MNBD_CHLOROFLEXI01-4674</name>
</gene>
<feature type="non-terminal residue" evidence="6">
    <location>
        <position position="252"/>
    </location>
</feature>
<dbReference type="AlphaFoldDB" id="A0A3B0VDS9"/>
<evidence type="ECO:0000256" key="4">
    <source>
        <dbReference type="SAM" id="MobiDB-lite"/>
    </source>
</evidence>
<dbReference type="Pfam" id="PF00251">
    <property type="entry name" value="Glyco_hydro_32N"/>
    <property type="match status" value="1"/>
</dbReference>
<sequence>MRKSIWLILITVLAITACNPTSAGEVSQQVETAVPTPTSPPIDTAMPQPTETAVPKPTDTVQPTPTATIAATETVYVEPTEVAPALPRFSVQDRFTIYGDEAAVPHGDEQFTDPGAVVFYDGQFHMFYNAFTGWPTSVDIVYAISDDGINWTQVQDEPVLTSSDVSFAGIAALASSALVLEDGTWVLYFYTWDDPSWPASASSIGMATAANPQGPWTVADNPVLRPGRSSSWDGEAVRTPSVVQTEDGFVMF</sequence>
<keyword evidence="2" id="KW-0378">Hydrolase</keyword>
<dbReference type="InterPro" id="IPR013148">
    <property type="entry name" value="Glyco_hydro_32_N"/>
</dbReference>
<dbReference type="SUPFAM" id="SSF75005">
    <property type="entry name" value="Arabinanase/levansucrase/invertase"/>
    <property type="match status" value="1"/>
</dbReference>
<dbReference type="PROSITE" id="PS51257">
    <property type="entry name" value="PROKAR_LIPOPROTEIN"/>
    <property type="match status" value="1"/>
</dbReference>
<dbReference type="PANTHER" id="PTHR35279">
    <property type="match status" value="1"/>
</dbReference>
<dbReference type="PANTHER" id="PTHR35279:SF1">
    <property type="entry name" value="ARABINANASE_LEVANSUCRASE_INVERTASE"/>
    <property type="match status" value="1"/>
</dbReference>
<dbReference type="Gene3D" id="2.115.10.20">
    <property type="entry name" value="Glycosyl hydrolase domain, family 43"/>
    <property type="match status" value="1"/>
</dbReference>
<reference evidence="6" key="1">
    <citation type="submission" date="2018-06" db="EMBL/GenBank/DDBJ databases">
        <authorList>
            <person name="Zhirakovskaya E."/>
        </authorList>
    </citation>
    <scope>NUCLEOTIDE SEQUENCE</scope>
</reference>
<evidence type="ECO:0000256" key="1">
    <source>
        <dbReference type="ARBA" id="ARBA00009902"/>
    </source>
</evidence>
<dbReference type="InterPro" id="IPR023296">
    <property type="entry name" value="Glyco_hydro_beta-prop_sf"/>
</dbReference>
<organism evidence="6">
    <name type="scientific">hydrothermal vent metagenome</name>
    <dbReference type="NCBI Taxonomy" id="652676"/>
    <lineage>
        <taxon>unclassified sequences</taxon>
        <taxon>metagenomes</taxon>
        <taxon>ecological metagenomes</taxon>
    </lineage>
</organism>
<dbReference type="EMBL" id="UOEU01000719">
    <property type="protein sequence ID" value="VAW38800.1"/>
    <property type="molecule type" value="Genomic_DNA"/>
</dbReference>
<accession>A0A3B0VDS9</accession>
<name>A0A3B0VDS9_9ZZZZ</name>
<evidence type="ECO:0000259" key="5">
    <source>
        <dbReference type="Pfam" id="PF00251"/>
    </source>
</evidence>